<evidence type="ECO:0000313" key="2">
    <source>
        <dbReference type="Proteomes" id="UP001447188"/>
    </source>
</evidence>
<feature type="non-terminal residue" evidence="1">
    <location>
        <position position="241"/>
    </location>
</feature>
<name>A0ABR3G2P6_9PEZI</name>
<keyword evidence="2" id="KW-1185">Reference proteome</keyword>
<accession>A0ABR3G2P6</accession>
<evidence type="ECO:0000313" key="1">
    <source>
        <dbReference type="EMBL" id="KAL0630209.1"/>
    </source>
</evidence>
<protein>
    <submittedName>
        <fullName evidence="1">Uncharacterized protein</fullName>
    </submittedName>
</protein>
<dbReference type="Proteomes" id="UP001447188">
    <property type="component" value="Unassembled WGS sequence"/>
</dbReference>
<proteinExistence type="predicted"/>
<comment type="caution">
    <text evidence="1">The sequence shown here is derived from an EMBL/GenBank/DDBJ whole genome shotgun (WGS) entry which is preliminary data.</text>
</comment>
<reference evidence="1 2" key="1">
    <citation type="submission" date="2024-02" db="EMBL/GenBank/DDBJ databases">
        <title>Discinaceae phylogenomics.</title>
        <authorList>
            <person name="Dirks A.C."/>
            <person name="James T.Y."/>
        </authorList>
    </citation>
    <scope>NUCLEOTIDE SEQUENCE [LARGE SCALE GENOMIC DNA]</scope>
    <source>
        <strain evidence="1 2">ACD0624</strain>
    </source>
</reference>
<organism evidence="1 2">
    <name type="scientific">Discina gigas</name>
    <dbReference type="NCBI Taxonomy" id="1032678"/>
    <lineage>
        <taxon>Eukaryota</taxon>
        <taxon>Fungi</taxon>
        <taxon>Dikarya</taxon>
        <taxon>Ascomycota</taxon>
        <taxon>Pezizomycotina</taxon>
        <taxon>Pezizomycetes</taxon>
        <taxon>Pezizales</taxon>
        <taxon>Discinaceae</taxon>
        <taxon>Discina</taxon>
    </lineage>
</organism>
<dbReference type="EMBL" id="JBBBZM010000977">
    <property type="protein sequence ID" value="KAL0630209.1"/>
    <property type="molecule type" value="Genomic_DNA"/>
</dbReference>
<gene>
    <name evidence="1" type="ORF">Q9L58_010945</name>
</gene>
<sequence>MYSNQDASGFVPSSGVYALAGGEPTRFQATSELPRNEGITRRRRAAASSITSSHVAPASHVLIELHNHAHLRAVYGESSAAQAVNALWQQARFLGGDGIVLPPNRFLVKLSAATTAEMVAPLTESWQLSLGAVVLPCGANQVLPEVAVTAVTGAEGICSHVAPLMTSARGGLAWVLDYERDMRAALALHRALAQDRMRLVFRPVVRRERLGVGRGEKAVLYHKAFLHVRDELDEFAPRETA</sequence>